<evidence type="ECO:0000256" key="5">
    <source>
        <dbReference type="ARBA" id="ARBA00010617"/>
    </source>
</evidence>
<keyword evidence="23" id="KW-0628">Postsynaptic cell membrane</keyword>
<evidence type="ECO:0000256" key="24">
    <source>
        <dbReference type="ARBA" id="ARBA00023286"/>
    </source>
</evidence>
<evidence type="ECO:0000256" key="18">
    <source>
        <dbReference type="ARBA" id="ARBA00023033"/>
    </source>
</evidence>
<dbReference type="InterPro" id="IPR002401">
    <property type="entry name" value="Cyt_P450_E_grp-I"/>
</dbReference>
<dbReference type="PANTHER" id="PTHR24292:SF100">
    <property type="entry name" value="CYTOCHROME P450 6A16, ISOFORM B-RELATED"/>
    <property type="match status" value="1"/>
</dbReference>
<dbReference type="CDD" id="cd11056">
    <property type="entry name" value="CYP6-like"/>
    <property type="match status" value="1"/>
</dbReference>
<keyword evidence="21 32" id="KW-0675">Receptor</keyword>
<dbReference type="GO" id="GO:0005506">
    <property type="term" value="F:iron ion binding"/>
    <property type="evidence" value="ECO:0007669"/>
    <property type="project" value="InterPro"/>
</dbReference>
<feature type="transmembrane region" description="Helical" evidence="29">
    <location>
        <begin position="1137"/>
        <end position="1159"/>
    </location>
</feature>
<comment type="cofactor">
    <cofactor evidence="1 27">
        <name>heme</name>
        <dbReference type="ChEBI" id="CHEBI:30413"/>
    </cofactor>
</comment>
<feature type="compositionally biased region" description="Polar residues" evidence="28">
    <location>
        <begin position="784"/>
        <end position="797"/>
    </location>
</feature>
<evidence type="ECO:0000256" key="20">
    <source>
        <dbReference type="ARBA" id="ARBA00023136"/>
    </source>
</evidence>
<keyword evidence="6" id="KW-0813">Transport</keyword>
<keyword evidence="18" id="KW-0503">Monooxygenase</keyword>
<comment type="subcellular location">
    <subcellularLocation>
        <location evidence="3">Endoplasmic reticulum membrane</location>
        <topology evidence="3">Peripheral membrane protein</topology>
    </subcellularLocation>
    <subcellularLocation>
        <location evidence="2">Microsome membrane</location>
        <topology evidence="2">Peripheral membrane protein</topology>
    </subcellularLocation>
    <subcellularLocation>
        <location evidence="26">Postsynaptic cell membrane</location>
        <topology evidence="26">Multi-pass membrane protein</topology>
    </subcellularLocation>
</comment>
<sequence>IIAKQNLCTMTFSIELLVTAIAVLICGVTAQAGVSEKIPLGAIFEQGTDEVQSAFKFAMLNHNLNVTARRFELQAYVDVINTADAFKLSRLICNQFSRGVFSMLGAVSPDSFDTLHSYSNTFQMPFVTPWFPEKVLTPSSGFLDFAISMRPDYHQAIIDTITFYGWKKIIYLYDSHDEILKQFWTRHGFPQQNPSFLFGDIAPIILGKDSIADYHAKLYQKTKTSDAFGYYNFYQPTLLVNNPELIQRILVTDFNYFHNRAVPLNETTEPLVGNLFFLTGQKWRDLRVKLSPAFTSGKLKLMFPIIQECCGTLNTYLKKNIAEGKAEFEAKDLFSRYTTNIISSVGFGIENDCINDSEHIFYRFGKRIFEQTWNNIIRNLAIMIPSLMKIFKPRFVEEKLEKFFIDVVKETIEYREREKIVRNDFMNLLIQLKNRGYVSVDRDEDSNVEAPTETKKLNLNEIAAQAFVFFVASFETSSTTITFCLFEIAKSAKIQQKLQQEIDELIRTEGGVTYESISKLKYLECCIDETLRKYAAVSTLIREAVNDYPIPNSHLVIPKGASIQIPVFGLHRDPDIYDNPLEFRPERFLDSSNGNGNSKGLFYLPFGDGPRNCIGLLRLQQIYQGLKPGNESFQVETVKRITNVSSALDFLRTLEEYNRWSKKYVVLDCPTEMAKEIIVSHVRDVTLGRRTYHYLLSGLVMDDRWETEVIEYGAINITGFRIVDTSRRFVKEFLDGWKRLDPTTSLGAGKESISAQAALMYDAVFVLIDAFNKLLRKKPDQFRSPYTSKRGNQPSYTNSTGGINSSSNVNGLVNNFNALNGNTNNNRLDCNIPKGHHPSPWEHGDKISRYLRKVEIEGLTGDIKFSDDGRRLNYTLGVVEMTVNSAMVKVAEWSDDTEFIPIAAKYVRLRPKADFERNKTYIVTSIVEEPYIIESTSDKGEVLEGNRRYEGYCKDLADLIAQKLGINYELRMVRDGNYGSENSEIKGGWDGMVGELEADIAIAPMTITSERERVIDFSKPFMSLGISIMIKKPVKQKPGVFSFLNPLSKEIWVCVIFSYVGVSIVLFIVSRFSPHEWRLIQINGEQLEQMPNVSVPQHAAVNEFSILNSFWFALGAFMQQGCDFSPRSISGRIVGSVWWFFILILISSYTANLAAFLTVERMVTPINSPEDLASQTEVQYGTLLHGSTYDFFKKSPIPIYTKMWEYMNSKPQVFVQSYEEGIKRVRNSKGKYALLIESPKNEYINEREPCNTMKVGRNLDAKGFDPINLAVLSLLESGELTKLLNKWWFDRTECKQVEKQEATRNELSLSNVAGIFFILIGGLLVALAVALFEFCLKSPTTHQNSKQHSEAMKSKQKLTIQGGREYDNGRYYGPSAVQVAMQQEQDGSHQNSHSQTNLYTASVRWMKVSCSLMNRTILFVLYYVLLRGIDKKRKVSKVNNLKLQFFQVSISGETKAANLC</sequence>
<evidence type="ECO:0000256" key="3">
    <source>
        <dbReference type="ARBA" id="ARBA00004406"/>
    </source>
</evidence>
<keyword evidence="25" id="KW-0407">Ion channel</keyword>
<keyword evidence="16 27" id="KW-0408">Iron</keyword>
<feature type="binding site" description="axial binding residue" evidence="27">
    <location>
        <position position="613"/>
    </location>
    <ligand>
        <name>heme</name>
        <dbReference type="ChEBI" id="CHEBI:30413"/>
    </ligand>
    <ligandPart>
        <name>Fe</name>
        <dbReference type="ChEBI" id="CHEBI:18248"/>
    </ligandPart>
</feature>
<feature type="region of interest" description="Disordered" evidence="28">
    <location>
        <begin position="782"/>
        <end position="804"/>
    </location>
</feature>
<dbReference type="Pfam" id="PF00060">
    <property type="entry name" value="Lig_chan"/>
    <property type="match status" value="1"/>
</dbReference>
<dbReference type="GO" id="GO:0004497">
    <property type="term" value="F:monooxygenase activity"/>
    <property type="evidence" value="ECO:0007669"/>
    <property type="project" value="UniProtKB-KW"/>
</dbReference>
<proteinExistence type="inferred from homology"/>
<feature type="domain" description="Ionotropic glutamate receptor C-terminal" evidence="30">
    <location>
        <begin position="920"/>
        <end position="1290"/>
    </location>
</feature>
<dbReference type="FunFam" id="3.40.190.10:FF:000001">
    <property type="entry name" value="Glutamate receptor ionotropic, kainate 2"/>
    <property type="match status" value="1"/>
</dbReference>
<feature type="transmembrane region" description="Helical" evidence="29">
    <location>
        <begin position="1309"/>
        <end position="1332"/>
    </location>
</feature>
<comment type="similarity">
    <text evidence="4">Belongs to the glutamate-gated ion channel (TC 1.A.10.1) family.</text>
</comment>
<evidence type="ECO:0000256" key="8">
    <source>
        <dbReference type="ARBA" id="ARBA00022617"/>
    </source>
</evidence>
<dbReference type="SUPFAM" id="SSF48264">
    <property type="entry name" value="Cytochrome P450"/>
    <property type="match status" value="1"/>
</dbReference>
<evidence type="ECO:0000256" key="4">
    <source>
        <dbReference type="ARBA" id="ARBA00008685"/>
    </source>
</evidence>
<keyword evidence="13" id="KW-0492">Microsome</keyword>
<reference evidence="32" key="1">
    <citation type="submission" date="2022-07" db="EMBL/GenBank/DDBJ databases">
        <authorList>
            <person name="Trinca V."/>
            <person name="Uliana J.V.C."/>
            <person name="Torres T.T."/>
            <person name="Ward R.J."/>
            <person name="Monesi N."/>
        </authorList>
    </citation>
    <scope>NUCLEOTIDE SEQUENCE</scope>
    <source>
        <strain evidence="32">HSMRA1968</strain>
        <tissue evidence="32">Whole embryos</tissue>
    </source>
</reference>
<dbReference type="InterPro" id="IPR036396">
    <property type="entry name" value="Cyt_P450_sf"/>
</dbReference>
<dbReference type="Pfam" id="PF10613">
    <property type="entry name" value="Lig_chan-Glu_bd"/>
    <property type="match status" value="1"/>
</dbReference>
<evidence type="ECO:0000313" key="32">
    <source>
        <dbReference type="EMBL" id="KAJ6635758.1"/>
    </source>
</evidence>
<keyword evidence="15" id="KW-0560">Oxidoreductase</keyword>
<comment type="caution">
    <text evidence="32">The sequence shown here is derived from an EMBL/GenBank/DDBJ whole genome shotgun (WGS) entry which is preliminary data.</text>
</comment>
<dbReference type="OrthoDB" id="5984008at2759"/>
<dbReference type="SUPFAM" id="SSF53850">
    <property type="entry name" value="Periplasmic binding protein-like II"/>
    <property type="match status" value="1"/>
</dbReference>
<dbReference type="GO" id="GO:0045211">
    <property type="term" value="C:postsynaptic membrane"/>
    <property type="evidence" value="ECO:0007669"/>
    <property type="project" value="UniProtKB-SubCell"/>
</dbReference>
<dbReference type="GO" id="GO:0022824">
    <property type="term" value="F:transmitter-gated monoatomic ion channel activity"/>
    <property type="evidence" value="ECO:0007669"/>
    <property type="project" value="UniProtKB-ARBA"/>
</dbReference>
<keyword evidence="19" id="KW-0406">Ion transport</keyword>
<organism evidence="32 33">
    <name type="scientific">Pseudolycoriella hygida</name>
    <dbReference type="NCBI Taxonomy" id="35572"/>
    <lineage>
        <taxon>Eukaryota</taxon>
        <taxon>Metazoa</taxon>
        <taxon>Ecdysozoa</taxon>
        <taxon>Arthropoda</taxon>
        <taxon>Hexapoda</taxon>
        <taxon>Insecta</taxon>
        <taxon>Pterygota</taxon>
        <taxon>Neoptera</taxon>
        <taxon>Endopterygota</taxon>
        <taxon>Diptera</taxon>
        <taxon>Nematocera</taxon>
        <taxon>Sciaroidea</taxon>
        <taxon>Sciaridae</taxon>
        <taxon>Pseudolycoriella</taxon>
    </lineage>
</organism>
<dbReference type="FunFam" id="3.40.50.2300:FF:000186">
    <property type="entry name" value="Glutamate receptor 1"/>
    <property type="match status" value="1"/>
</dbReference>
<feature type="non-terminal residue" evidence="32">
    <location>
        <position position="1"/>
    </location>
</feature>
<dbReference type="SUPFAM" id="SSF53822">
    <property type="entry name" value="Periplasmic binding protein-like I"/>
    <property type="match status" value="2"/>
</dbReference>
<feature type="transmembrane region" description="Helical" evidence="29">
    <location>
        <begin position="1051"/>
        <end position="1069"/>
    </location>
</feature>
<evidence type="ECO:0000256" key="22">
    <source>
        <dbReference type="ARBA" id="ARBA00023180"/>
    </source>
</evidence>
<dbReference type="Gene3D" id="3.40.50.2300">
    <property type="match status" value="4"/>
</dbReference>
<evidence type="ECO:0000256" key="6">
    <source>
        <dbReference type="ARBA" id="ARBA00022448"/>
    </source>
</evidence>
<evidence type="ECO:0000256" key="19">
    <source>
        <dbReference type="ARBA" id="ARBA00023065"/>
    </source>
</evidence>
<comment type="similarity">
    <text evidence="5">Belongs to the cytochrome P450 family.</text>
</comment>
<dbReference type="Pfam" id="PF01094">
    <property type="entry name" value="ANF_receptor"/>
    <property type="match status" value="1"/>
</dbReference>
<keyword evidence="12" id="KW-0256">Endoplasmic reticulum</keyword>
<evidence type="ECO:0000256" key="28">
    <source>
        <dbReference type="SAM" id="MobiDB-lite"/>
    </source>
</evidence>
<dbReference type="FunFam" id="1.10.287.70:FF:000067">
    <property type="entry name" value="glutamate receptor 2 isoform X1"/>
    <property type="match status" value="1"/>
</dbReference>
<dbReference type="InterPro" id="IPR001128">
    <property type="entry name" value="Cyt_P450"/>
</dbReference>
<keyword evidence="17" id="KW-0770">Synapse</keyword>
<keyword evidence="24" id="KW-1071">Ligand-gated ion channel</keyword>
<dbReference type="PRINTS" id="PR00385">
    <property type="entry name" value="P450"/>
</dbReference>
<dbReference type="Gene3D" id="1.10.630.10">
    <property type="entry name" value="Cytochrome P450"/>
    <property type="match status" value="1"/>
</dbReference>
<dbReference type="Pfam" id="PF00067">
    <property type="entry name" value="p450"/>
    <property type="match status" value="1"/>
</dbReference>
<dbReference type="PRINTS" id="PR00463">
    <property type="entry name" value="EP450I"/>
</dbReference>
<keyword evidence="14 29" id="KW-1133">Transmembrane helix</keyword>
<dbReference type="FunFam" id="3.40.190.10:FF:000060">
    <property type="entry name" value="Glutamate receptor ionotropic, kainate 1"/>
    <property type="match status" value="1"/>
</dbReference>
<dbReference type="SMART" id="SM00079">
    <property type="entry name" value="PBPe"/>
    <property type="match status" value="1"/>
</dbReference>
<evidence type="ECO:0000256" key="26">
    <source>
        <dbReference type="ARBA" id="ARBA00034104"/>
    </source>
</evidence>
<dbReference type="PROSITE" id="PS00086">
    <property type="entry name" value="CYTOCHROME_P450"/>
    <property type="match status" value="1"/>
</dbReference>
<dbReference type="Gene3D" id="1.10.287.70">
    <property type="match status" value="1"/>
</dbReference>
<gene>
    <name evidence="32" type="primary">GluRIA</name>
    <name evidence="32" type="ORF">Bhyg_14344</name>
</gene>
<evidence type="ECO:0000256" key="7">
    <source>
        <dbReference type="ARBA" id="ARBA00022475"/>
    </source>
</evidence>
<evidence type="ECO:0000256" key="23">
    <source>
        <dbReference type="ARBA" id="ARBA00023257"/>
    </source>
</evidence>
<keyword evidence="22" id="KW-0325">Glycoprotein</keyword>
<name>A0A9Q0RXD6_9DIPT</name>
<dbReference type="InterPro" id="IPR001320">
    <property type="entry name" value="Iontro_rcpt_C"/>
</dbReference>
<dbReference type="InterPro" id="IPR017972">
    <property type="entry name" value="Cyt_P450_CS"/>
</dbReference>
<dbReference type="GO" id="GO:0007166">
    <property type="term" value="P:cell surface receptor signaling pathway"/>
    <property type="evidence" value="ECO:0007669"/>
    <property type="project" value="UniProtKB-ARBA"/>
</dbReference>
<evidence type="ECO:0000256" key="10">
    <source>
        <dbReference type="ARBA" id="ARBA00022723"/>
    </source>
</evidence>
<evidence type="ECO:0000256" key="16">
    <source>
        <dbReference type="ARBA" id="ARBA00023004"/>
    </source>
</evidence>
<dbReference type="GO" id="GO:0005789">
    <property type="term" value="C:endoplasmic reticulum membrane"/>
    <property type="evidence" value="ECO:0007669"/>
    <property type="project" value="UniProtKB-SubCell"/>
</dbReference>
<dbReference type="PANTHER" id="PTHR24292">
    <property type="entry name" value="CYTOCHROME P450"/>
    <property type="match status" value="1"/>
</dbReference>
<dbReference type="Gene3D" id="3.40.190.10">
    <property type="entry name" value="Periplasmic binding protein-like II"/>
    <property type="match status" value="1"/>
</dbReference>
<keyword evidence="7" id="KW-1003">Cell membrane</keyword>
<keyword evidence="20 29" id="KW-0472">Membrane</keyword>
<dbReference type="GO" id="GO:0016705">
    <property type="term" value="F:oxidoreductase activity, acting on paired donors, with incorporation or reduction of molecular oxygen"/>
    <property type="evidence" value="ECO:0007669"/>
    <property type="project" value="InterPro"/>
</dbReference>
<dbReference type="InterPro" id="IPR050476">
    <property type="entry name" value="Insect_CytP450_Detox"/>
</dbReference>
<dbReference type="InterPro" id="IPR001828">
    <property type="entry name" value="ANF_lig-bd_rcpt"/>
</dbReference>
<feature type="domain" description="Ionotropic glutamate receptor L-glutamate and glycine-binding" evidence="31">
    <location>
        <begin position="930"/>
        <end position="998"/>
    </location>
</feature>
<dbReference type="InterPro" id="IPR019594">
    <property type="entry name" value="Glu/Gly-bd"/>
</dbReference>
<keyword evidence="8 27" id="KW-0349">Heme</keyword>
<keyword evidence="10 27" id="KW-0479">Metal-binding</keyword>
<keyword evidence="11" id="KW-0732">Signal</keyword>
<evidence type="ECO:0000259" key="31">
    <source>
        <dbReference type="SMART" id="SM00918"/>
    </source>
</evidence>
<evidence type="ECO:0000256" key="12">
    <source>
        <dbReference type="ARBA" id="ARBA00022824"/>
    </source>
</evidence>
<evidence type="ECO:0000256" key="2">
    <source>
        <dbReference type="ARBA" id="ARBA00004174"/>
    </source>
</evidence>
<evidence type="ECO:0000256" key="25">
    <source>
        <dbReference type="ARBA" id="ARBA00023303"/>
    </source>
</evidence>
<evidence type="ECO:0000259" key="30">
    <source>
        <dbReference type="SMART" id="SM00079"/>
    </source>
</evidence>
<evidence type="ECO:0000256" key="14">
    <source>
        <dbReference type="ARBA" id="ARBA00022989"/>
    </source>
</evidence>
<dbReference type="InterPro" id="IPR028082">
    <property type="entry name" value="Peripla_BP_I"/>
</dbReference>
<evidence type="ECO:0000256" key="27">
    <source>
        <dbReference type="PIRSR" id="PIRSR602401-1"/>
    </source>
</evidence>
<dbReference type="GO" id="GO:0020037">
    <property type="term" value="F:heme binding"/>
    <property type="evidence" value="ECO:0007669"/>
    <property type="project" value="InterPro"/>
</dbReference>
<accession>A0A9Q0RXD6</accession>
<keyword evidence="33" id="KW-1185">Reference proteome</keyword>
<evidence type="ECO:0000256" key="9">
    <source>
        <dbReference type="ARBA" id="ARBA00022692"/>
    </source>
</evidence>
<dbReference type="SMART" id="SM00918">
    <property type="entry name" value="Lig_chan-Glu_bd"/>
    <property type="match status" value="1"/>
</dbReference>
<dbReference type="Proteomes" id="UP001151699">
    <property type="component" value="Chromosome C"/>
</dbReference>
<evidence type="ECO:0000313" key="33">
    <source>
        <dbReference type="Proteomes" id="UP001151699"/>
    </source>
</evidence>
<protein>
    <submittedName>
        <fullName evidence="32">Glutamate receptor 1</fullName>
    </submittedName>
</protein>
<evidence type="ECO:0000256" key="29">
    <source>
        <dbReference type="SAM" id="Phobius"/>
    </source>
</evidence>
<dbReference type="EMBL" id="WJQU01000004">
    <property type="protein sequence ID" value="KAJ6635758.1"/>
    <property type="molecule type" value="Genomic_DNA"/>
</dbReference>
<dbReference type="FunFam" id="1.10.630.10:FF:000042">
    <property type="entry name" value="Cytochrome P450"/>
    <property type="match status" value="1"/>
</dbReference>
<evidence type="ECO:0000256" key="1">
    <source>
        <dbReference type="ARBA" id="ARBA00001971"/>
    </source>
</evidence>
<evidence type="ECO:0000256" key="17">
    <source>
        <dbReference type="ARBA" id="ARBA00023018"/>
    </source>
</evidence>
<evidence type="ECO:0000256" key="13">
    <source>
        <dbReference type="ARBA" id="ARBA00022848"/>
    </source>
</evidence>
<evidence type="ECO:0000256" key="21">
    <source>
        <dbReference type="ARBA" id="ARBA00023170"/>
    </source>
</evidence>
<keyword evidence="9 29" id="KW-0812">Transmembrane</keyword>
<evidence type="ECO:0000256" key="11">
    <source>
        <dbReference type="ARBA" id="ARBA00022729"/>
    </source>
</evidence>
<evidence type="ECO:0000256" key="15">
    <source>
        <dbReference type="ARBA" id="ARBA00023002"/>
    </source>
</evidence>